<evidence type="ECO:0000313" key="4">
    <source>
        <dbReference type="Proteomes" id="UP000476837"/>
    </source>
</evidence>
<dbReference type="Pfam" id="PF13558">
    <property type="entry name" value="SbcC_Walker_B"/>
    <property type="match status" value="1"/>
</dbReference>
<feature type="coiled-coil region" evidence="1">
    <location>
        <begin position="568"/>
        <end position="598"/>
    </location>
</feature>
<dbReference type="Gene3D" id="3.40.50.300">
    <property type="entry name" value="P-loop containing nucleotide triphosphate hydrolases"/>
    <property type="match status" value="2"/>
</dbReference>
<dbReference type="GO" id="GO:0006302">
    <property type="term" value="P:double-strand break repair"/>
    <property type="evidence" value="ECO:0007669"/>
    <property type="project" value="InterPro"/>
</dbReference>
<evidence type="ECO:0000259" key="2">
    <source>
        <dbReference type="Pfam" id="PF13476"/>
    </source>
</evidence>
<dbReference type="EMBL" id="QOKV01000048">
    <property type="protein sequence ID" value="KAA0676285.1"/>
    <property type="molecule type" value="Genomic_DNA"/>
</dbReference>
<dbReference type="SUPFAM" id="SSF52540">
    <property type="entry name" value="P-loop containing nucleoside triphosphate hydrolases"/>
    <property type="match status" value="1"/>
</dbReference>
<dbReference type="PANTHER" id="PTHR32114">
    <property type="entry name" value="ABC TRANSPORTER ABCH.3"/>
    <property type="match status" value="1"/>
</dbReference>
<reference evidence="3 4" key="1">
    <citation type="submission" date="2018-07" db="EMBL/GenBank/DDBJ databases">
        <title>Genome sequence of Roseomonas fauriae ATCC 49958.</title>
        <authorList>
            <person name="Sant'Anna F.H."/>
            <person name="Baldani J.I."/>
            <person name="Zilli J.E."/>
            <person name="Reis V.M."/>
            <person name="Hartmann A."/>
            <person name="Cruz L."/>
            <person name="de Souza E.M."/>
            <person name="de Oliveira Pedrosa F."/>
            <person name="Passaglia L.M.P."/>
        </authorList>
    </citation>
    <scope>NUCLEOTIDE SEQUENCE [LARGE SCALE GENOMIC DNA]</scope>
    <source>
        <strain evidence="3 4">ATCC 49958</strain>
    </source>
</reference>
<keyword evidence="3" id="KW-0269">Exonuclease</keyword>
<dbReference type="PANTHER" id="PTHR32114:SF2">
    <property type="entry name" value="ABC TRANSPORTER ABCH.3"/>
    <property type="match status" value="1"/>
</dbReference>
<comment type="caution">
    <text evidence="3">The sequence shown here is derived from an EMBL/GenBank/DDBJ whole genome shotgun (WGS) entry which is preliminary data.</text>
</comment>
<dbReference type="RefSeq" id="WP_149168320.1">
    <property type="nucleotide sequence ID" value="NZ_QOKV01000048.1"/>
</dbReference>
<organism evidence="3 4">
    <name type="scientific">Azospirillum brasilense</name>
    <dbReference type="NCBI Taxonomy" id="192"/>
    <lineage>
        <taxon>Bacteria</taxon>
        <taxon>Pseudomonadati</taxon>
        <taxon>Pseudomonadota</taxon>
        <taxon>Alphaproteobacteria</taxon>
        <taxon>Rhodospirillales</taxon>
        <taxon>Azospirillaceae</taxon>
        <taxon>Azospirillum</taxon>
    </lineage>
</organism>
<accession>A0A6L3AR80</accession>
<dbReference type="GO" id="GO:0016887">
    <property type="term" value="F:ATP hydrolysis activity"/>
    <property type="evidence" value="ECO:0007669"/>
    <property type="project" value="InterPro"/>
</dbReference>
<gene>
    <name evidence="3" type="ORF">DS837_31055</name>
</gene>
<sequence>MRILAIRGGNLASLDGTFAVELAGGPLRHAGLFAITGPTGAGKSTILDALCLALFDRMPRLPDGRGVALGASGDTDAISTTDVRSVLRRGAGAGWAEVDFAGIDGAVYRARWELRRARQNARGQLQKQTMSLTALADGKRLGDGKTSVLDEISRRLGLSFEQFRRAVLLAQGDFANFLKAPATERSALLELLTGTEIYSRISVAAHERSREEQRALEALEAQCAGIGVLTDDERAALDIEAGAAAEAVRREETAFEQARAAVAWHEQDARLAKAEADAAAASARAEGVWREAAARREEAALLRRLQPLRVRLTEADRCAAAASEAGEALARAHATVTEAQDRLVQAEARHREVRGAYETARGAIDAAEPELEQAAALDAEIAALAGQQAGAFADAATAEADAKGIGESWVAIRTALEQARTDSAEREGWLAGQTALLPVADQWARWDALLLRHRDSARAMREAEAEARRTAAEAAAHEAELARLSTVRLDAAARRDAAERTLSALKAKAVESLDTLRGRRTALAERRDGLFVLAQLAEQTARLAADDADAKAEREQQRTAAADGETRAAETKARLDQRRAALEEADAALHRLRLARREDVASLRAQLAEGEACPVCGATEHPWGGGHTPLDRLAQDQERHVTALRAEVTGLATDQGAHSAAANAARERAAALDGRLAALAVERATAVERWAERAPAFGLPAEPDAEIVTRRLSDVDAELAEAGQAEARALDHKGRLDAAVQTCRERDAALTEAERAIEARTRQRDAARHAESLAMARRDQATDTRAAVRVELAPPFAGLENWYSRLDRDPDAFREDLGGRVAEILRQREGLAQALRDVEALERQAGAKAAELEGARQAEQVARRRCEGLAAALEDRRAARATLLDGRAVAAVKKELADACQRAEALVEQATIARQDAAARLSGAEQTVATRGDSARRCAAEAEAAADALAAAAERCGVTVDEARVHLVRDEEWLADEERALAHLEPARRETALLAAERTRLRREHHTAGPPALGVEEAGKAVTETGRRLQEARGRLGEVQARLRADTENRGRLAAVLDRVEAQRKAQGLWATMAQLIGSADGRKLRNFAQSLSLDLLLVQANRYLADLARRYRLERVGGADLEIQVVDGEMGDERRGVHSLSGGEMFLVSLALALGLSAMAGGGGGGIGTLFIDEGFGTLDPDSLDLALSCLEALQATGRQVGVISHVPALVERIGVQVRVTPQGGGRSAVTVTRGTLAAPSTDAAAERELLLPL</sequence>
<keyword evidence="1" id="KW-0175">Coiled coil</keyword>
<feature type="coiled-coil region" evidence="1">
    <location>
        <begin position="824"/>
        <end position="858"/>
    </location>
</feature>
<evidence type="ECO:0000256" key="1">
    <source>
        <dbReference type="SAM" id="Coils"/>
    </source>
</evidence>
<name>A0A6L3AR80_AZOBR</name>
<evidence type="ECO:0000313" key="3">
    <source>
        <dbReference type="EMBL" id="KAA0676285.1"/>
    </source>
</evidence>
<keyword evidence="3" id="KW-0378">Hydrolase</keyword>
<feature type="coiled-coil region" evidence="1">
    <location>
        <begin position="329"/>
        <end position="356"/>
    </location>
</feature>
<feature type="domain" description="Rad50/SbcC-type AAA" evidence="2">
    <location>
        <begin position="30"/>
        <end position="223"/>
    </location>
</feature>
<dbReference type="InterPro" id="IPR038729">
    <property type="entry name" value="Rad50/SbcC_AAA"/>
</dbReference>
<dbReference type="Proteomes" id="UP000476837">
    <property type="component" value="Unassembled WGS sequence"/>
</dbReference>
<dbReference type="GO" id="GO:0004527">
    <property type="term" value="F:exonuclease activity"/>
    <property type="evidence" value="ECO:0007669"/>
    <property type="project" value="UniProtKB-KW"/>
</dbReference>
<keyword evidence="3" id="KW-0540">Nuclease</keyword>
<protein>
    <submittedName>
        <fullName evidence="3">Exonuclease</fullName>
    </submittedName>
</protein>
<proteinExistence type="predicted"/>
<dbReference type="Pfam" id="PF13476">
    <property type="entry name" value="AAA_23"/>
    <property type="match status" value="1"/>
</dbReference>
<dbReference type="InterPro" id="IPR027417">
    <property type="entry name" value="P-loop_NTPase"/>
</dbReference>
<dbReference type="AlphaFoldDB" id="A0A6L3AR80"/>